<gene>
    <name evidence="2" type="ORF">SKAU_G00228640</name>
</gene>
<proteinExistence type="predicted"/>
<reference evidence="2" key="1">
    <citation type="journal article" date="2023" name="Science">
        <title>Genome structures resolve the early diversification of teleost fishes.</title>
        <authorList>
            <person name="Parey E."/>
            <person name="Louis A."/>
            <person name="Montfort J."/>
            <person name="Bouchez O."/>
            <person name="Roques C."/>
            <person name="Iampietro C."/>
            <person name="Lluch J."/>
            <person name="Castinel A."/>
            <person name="Donnadieu C."/>
            <person name="Desvignes T."/>
            <person name="Floi Bucao C."/>
            <person name="Jouanno E."/>
            <person name="Wen M."/>
            <person name="Mejri S."/>
            <person name="Dirks R."/>
            <person name="Jansen H."/>
            <person name="Henkel C."/>
            <person name="Chen W.J."/>
            <person name="Zahm M."/>
            <person name="Cabau C."/>
            <person name="Klopp C."/>
            <person name="Thompson A.W."/>
            <person name="Robinson-Rechavi M."/>
            <person name="Braasch I."/>
            <person name="Lecointre G."/>
            <person name="Bobe J."/>
            <person name="Postlethwait J.H."/>
            <person name="Berthelot C."/>
            <person name="Roest Crollius H."/>
            <person name="Guiguen Y."/>
        </authorList>
    </citation>
    <scope>NUCLEOTIDE SEQUENCE</scope>
    <source>
        <strain evidence="2">WJC10195</strain>
    </source>
</reference>
<feature type="non-terminal residue" evidence="2">
    <location>
        <position position="49"/>
    </location>
</feature>
<keyword evidence="3" id="KW-1185">Reference proteome</keyword>
<accession>A0A9Q1F5C2</accession>
<name>A0A9Q1F5C2_SYNKA</name>
<feature type="compositionally biased region" description="Basic and acidic residues" evidence="1">
    <location>
        <begin position="21"/>
        <end position="43"/>
    </location>
</feature>
<protein>
    <submittedName>
        <fullName evidence="2">Uncharacterized protein</fullName>
    </submittedName>
</protein>
<dbReference type="AlphaFoldDB" id="A0A9Q1F5C2"/>
<evidence type="ECO:0000256" key="1">
    <source>
        <dbReference type="SAM" id="MobiDB-lite"/>
    </source>
</evidence>
<sequence length="49" mass="5702">MDGVGGLQRHLWAGLSEEEPELHKPHPFERRDLLRGAEHPEKRLHCHLS</sequence>
<dbReference type="Proteomes" id="UP001152622">
    <property type="component" value="Chromosome 8"/>
</dbReference>
<dbReference type="EMBL" id="JAINUF010000008">
    <property type="protein sequence ID" value="KAJ8351388.1"/>
    <property type="molecule type" value="Genomic_DNA"/>
</dbReference>
<evidence type="ECO:0000313" key="3">
    <source>
        <dbReference type="Proteomes" id="UP001152622"/>
    </source>
</evidence>
<feature type="region of interest" description="Disordered" evidence="1">
    <location>
        <begin position="15"/>
        <end position="49"/>
    </location>
</feature>
<organism evidence="2 3">
    <name type="scientific">Synaphobranchus kaupii</name>
    <name type="common">Kaup's arrowtooth eel</name>
    <dbReference type="NCBI Taxonomy" id="118154"/>
    <lineage>
        <taxon>Eukaryota</taxon>
        <taxon>Metazoa</taxon>
        <taxon>Chordata</taxon>
        <taxon>Craniata</taxon>
        <taxon>Vertebrata</taxon>
        <taxon>Euteleostomi</taxon>
        <taxon>Actinopterygii</taxon>
        <taxon>Neopterygii</taxon>
        <taxon>Teleostei</taxon>
        <taxon>Anguilliformes</taxon>
        <taxon>Synaphobranchidae</taxon>
        <taxon>Synaphobranchus</taxon>
    </lineage>
</organism>
<evidence type="ECO:0000313" key="2">
    <source>
        <dbReference type="EMBL" id="KAJ8351388.1"/>
    </source>
</evidence>
<comment type="caution">
    <text evidence="2">The sequence shown here is derived from an EMBL/GenBank/DDBJ whole genome shotgun (WGS) entry which is preliminary data.</text>
</comment>